<gene>
    <name evidence="1" type="ORF">LMH87_000788</name>
</gene>
<protein>
    <submittedName>
        <fullName evidence="1">Uncharacterized protein</fullName>
    </submittedName>
</protein>
<organism evidence="1 2">
    <name type="scientific">Akanthomyces muscarius</name>
    <name type="common">Entomopathogenic fungus</name>
    <name type="synonym">Lecanicillium muscarium</name>
    <dbReference type="NCBI Taxonomy" id="2231603"/>
    <lineage>
        <taxon>Eukaryota</taxon>
        <taxon>Fungi</taxon>
        <taxon>Dikarya</taxon>
        <taxon>Ascomycota</taxon>
        <taxon>Pezizomycotina</taxon>
        <taxon>Sordariomycetes</taxon>
        <taxon>Hypocreomycetidae</taxon>
        <taxon>Hypocreales</taxon>
        <taxon>Cordycipitaceae</taxon>
        <taxon>Akanthomyces</taxon>
    </lineage>
</organism>
<dbReference type="RefSeq" id="XP_056055673.1">
    <property type="nucleotide sequence ID" value="XM_056198755.1"/>
</dbReference>
<name>A0A9W8QF84_AKAMU</name>
<dbReference type="KEGG" id="amus:LMH87_000788"/>
<evidence type="ECO:0000313" key="1">
    <source>
        <dbReference type="EMBL" id="KAJ4155549.1"/>
    </source>
</evidence>
<dbReference type="Proteomes" id="UP001144673">
    <property type="component" value="Chromosome 6"/>
</dbReference>
<keyword evidence="2" id="KW-1185">Reference proteome</keyword>
<evidence type="ECO:0000313" key="2">
    <source>
        <dbReference type="Proteomes" id="UP001144673"/>
    </source>
</evidence>
<dbReference type="EMBL" id="JAJHUN010000007">
    <property type="protein sequence ID" value="KAJ4155549.1"/>
    <property type="molecule type" value="Genomic_DNA"/>
</dbReference>
<dbReference type="GeneID" id="80887947"/>
<reference evidence="1" key="1">
    <citation type="journal article" date="2023" name="Access Microbiol">
        <title>De-novo genome assembly for Akanthomyces muscarius, a biocontrol agent of insect agricultural pests.</title>
        <authorList>
            <person name="Erdos Z."/>
            <person name="Studholme D.J."/>
            <person name="Raymond B."/>
            <person name="Sharma M."/>
        </authorList>
    </citation>
    <scope>NUCLEOTIDE SEQUENCE</scope>
    <source>
        <strain evidence="1">Ve6</strain>
    </source>
</reference>
<sequence length="204" mass="23084">MSSGFGLASSILERVSQAGWSVGAHIEKGIFYGPPKINRSDIWAQEAYAGNNGISEIKSLTGQIKRSNQVNDYADNYYIMQWQYTPVGDPIQSVAVFESNPTLYYYGLNYMTPEVFPTVILHAALGAFRTDQITEKYCDMTMQVFVCALNLYMVSQNCNVSHAKNPLVKPPMHQAWLMLLGYWMLYRLAFASQRQAAQAYNVYK</sequence>
<dbReference type="AlphaFoldDB" id="A0A9W8QF84"/>
<comment type="caution">
    <text evidence="1">The sequence shown here is derived from an EMBL/GenBank/DDBJ whole genome shotgun (WGS) entry which is preliminary data.</text>
</comment>
<accession>A0A9W8QF84</accession>
<proteinExistence type="predicted"/>